<protein>
    <submittedName>
        <fullName evidence="2">Unplaced genomic scaffold scaffold_178, whole genome shotgun sequence</fullName>
    </submittedName>
</protein>
<evidence type="ECO:0000313" key="1">
    <source>
        <dbReference type="EMBL" id="KIK13359.1"/>
    </source>
</evidence>
<gene>
    <name evidence="2" type="ORF">PISMIDRAFT_269749</name>
    <name evidence="1" type="ORF">PISMIDRAFT_405311</name>
</gene>
<dbReference type="HOGENOM" id="CLU_3033269_0_0_1"/>
<dbReference type="AlphaFoldDB" id="A0A0C9YR19"/>
<reference evidence="2 3" key="1">
    <citation type="submission" date="2014-04" db="EMBL/GenBank/DDBJ databases">
        <authorList>
            <consortium name="DOE Joint Genome Institute"/>
            <person name="Kuo A."/>
            <person name="Kohler A."/>
            <person name="Costa M.D."/>
            <person name="Nagy L.G."/>
            <person name="Floudas D."/>
            <person name="Copeland A."/>
            <person name="Barry K.W."/>
            <person name="Cichocki N."/>
            <person name="Veneault-Fourrey C."/>
            <person name="LaButti K."/>
            <person name="Lindquist E.A."/>
            <person name="Lipzen A."/>
            <person name="Lundell T."/>
            <person name="Morin E."/>
            <person name="Murat C."/>
            <person name="Sun H."/>
            <person name="Tunlid A."/>
            <person name="Henrissat B."/>
            <person name="Grigoriev I.V."/>
            <person name="Hibbett D.S."/>
            <person name="Martin F."/>
            <person name="Nordberg H.P."/>
            <person name="Cantor M.N."/>
            <person name="Hua S.X."/>
        </authorList>
    </citation>
    <scope>NUCLEOTIDE SEQUENCE [LARGE SCALE GENOMIC DNA]</scope>
    <source>
        <strain evidence="2 3">441</strain>
    </source>
</reference>
<dbReference type="EMBL" id="KN834001">
    <property type="protein sequence ID" value="KIK13359.1"/>
    <property type="molecule type" value="Genomic_DNA"/>
</dbReference>
<organism evidence="2 3">
    <name type="scientific">Pisolithus microcarpus 441</name>
    <dbReference type="NCBI Taxonomy" id="765257"/>
    <lineage>
        <taxon>Eukaryota</taxon>
        <taxon>Fungi</taxon>
        <taxon>Dikarya</taxon>
        <taxon>Basidiomycota</taxon>
        <taxon>Agaricomycotina</taxon>
        <taxon>Agaricomycetes</taxon>
        <taxon>Agaricomycetidae</taxon>
        <taxon>Boletales</taxon>
        <taxon>Sclerodermatineae</taxon>
        <taxon>Pisolithaceae</taxon>
        <taxon>Pisolithus</taxon>
    </lineage>
</organism>
<keyword evidence="3" id="KW-1185">Reference proteome</keyword>
<dbReference type="EMBL" id="KN833862">
    <property type="protein sequence ID" value="KIK16294.1"/>
    <property type="molecule type" value="Genomic_DNA"/>
</dbReference>
<name>A0A0C9YR19_9AGAM</name>
<sequence length="55" mass="6590">MGLPRVGFSHGYLLHLSRRVYLLPTCQVVYFHCTYWFMSPRRELHIDFATTPFEV</sequence>
<reference evidence="2" key="3">
    <citation type="submission" date="2015-02" db="EMBL/GenBank/DDBJ databases">
        <title>Evolutionary Origins and Diversification of the Mycorrhizal Mutualists.</title>
        <authorList>
            <consortium name="DOE Joint Genome Institute"/>
            <consortium name="Mycorrhizal Genomics Consortium"/>
            <person name="Kohler A."/>
            <person name="Kuo A."/>
            <person name="Nagy L.G."/>
            <person name="Floudas D."/>
            <person name="Copeland A."/>
            <person name="Barry K.W."/>
            <person name="Cichocki N."/>
            <person name="Veneault-Fourrey C."/>
            <person name="LaButti K."/>
            <person name="Lindquist E.A."/>
            <person name="Lipzen A."/>
            <person name="Lundell T."/>
            <person name="Morin E."/>
            <person name="Murat C."/>
            <person name="Riley R."/>
            <person name="Ohm R."/>
            <person name="Sun H."/>
            <person name="Tunlid A."/>
            <person name="Henrissat B."/>
            <person name="Grigoriev I.V."/>
            <person name="Hibbett D.S."/>
            <person name="Martin F."/>
        </authorList>
    </citation>
    <scope>NUCLEOTIDE SEQUENCE</scope>
    <source>
        <strain evidence="2">441</strain>
    </source>
</reference>
<evidence type="ECO:0000313" key="3">
    <source>
        <dbReference type="Proteomes" id="UP000054018"/>
    </source>
</evidence>
<proteinExistence type="predicted"/>
<reference evidence="3" key="2">
    <citation type="submission" date="2015-01" db="EMBL/GenBank/DDBJ databases">
        <title>Evolutionary Origins and Diversification of the Mycorrhizal Mutualists.</title>
        <authorList>
            <consortium name="DOE Joint Genome Institute"/>
            <consortium name="Mycorrhizal Genomics Consortium"/>
            <person name="Kohler A."/>
            <person name="Kuo A."/>
            <person name="Nagy L.G."/>
            <person name="Floudas D."/>
            <person name="Copeland A."/>
            <person name="Barry K.W."/>
            <person name="Cichocki N."/>
            <person name="Veneault-Fourrey C."/>
            <person name="LaButti K."/>
            <person name="Lindquist E.A."/>
            <person name="Lipzen A."/>
            <person name="Lundell T."/>
            <person name="Morin E."/>
            <person name="Murat C."/>
            <person name="Riley R."/>
            <person name="Ohm R."/>
            <person name="Sun H."/>
            <person name="Tunlid A."/>
            <person name="Henrissat B."/>
            <person name="Grigoriev I.V."/>
            <person name="Hibbett D.S."/>
            <person name="Martin F."/>
        </authorList>
    </citation>
    <scope>NUCLEOTIDE SEQUENCE [LARGE SCALE GENOMIC DNA]</scope>
    <source>
        <strain evidence="3">441</strain>
    </source>
</reference>
<evidence type="ECO:0000313" key="2">
    <source>
        <dbReference type="EMBL" id="KIK16294.1"/>
    </source>
</evidence>
<accession>A0A0C9YR19</accession>
<dbReference type="Proteomes" id="UP000054018">
    <property type="component" value="Unassembled WGS sequence"/>
</dbReference>